<dbReference type="GO" id="GO:0009236">
    <property type="term" value="P:cobalamin biosynthetic process"/>
    <property type="evidence" value="ECO:0007669"/>
    <property type="project" value="UniProtKB-UniPathway"/>
</dbReference>
<evidence type="ECO:0000256" key="2">
    <source>
        <dbReference type="ARBA" id="ARBA00005879"/>
    </source>
</evidence>
<evidence type="ECO:0000256" key="7">
    <source>
        <dbReference type="RuleBase" id="RU003960"/>
    </source>
</evidence>
<keyword evidence="5 7" id="KW-0808">Transferase</keyword>
<evidence type="ECO:0000256" key="4">
    <source>
        <dbReference type="ARBA" id="ARBA00022603"/>
    </source>
</evidence>
<dbReference type="NCBIfam" id="TIGR01465">
    <property type="entry name" value="cobM_cbiF"/>
    <property type="match status" value="1"/>
</dbReference>
<comment type="pathway">
    <text evidence="1">Cofactor biosynthesis; adenosylcobalamin biosynthesis.</text>
</comment>
<proteinExistence type="inferred from homology"/>
<reference evidence="10" key="1">
    <citation type="submission" date="2016-10" db="EMBL/GenBank/DDBJ databases">
        <authorList>
            <person name="Varghese N."/>
            <person name="Submissions S."/>
        </authorList>
    </citation>
    <scope>NUCLEOTIDE SEQUENCE [LARGE SCALE GENOMIC DNA]</scope>
    <source>
        <strain evidence="10">DSM 8987</strain>
    </source>
</reference>
<keyword evidence="4 7" id="KW-0489">Methyltransferase</keyword>
<evidence type="ECO:0000259" key="8">
    <source>
        <dbReference type="Pfam" id="PF00590"/>
    </source>
</evidence>
<dbReference type="InterPro" id="IPR014777">
    <property type="entry name" value="4pyrrole_Mease_sub1"/>
</dbReference>
<dbReference type="CDD" id="cd11641">
    <property type="entry name" value="Precorrin-4_C11-MT"/>
    <property type="match status" value="1"/>
</dbReference>
<dbReference type="OrthoDB" id="9815856at2"/>
<evidence type="ECO:0000256" key="5">
    <source>
        <dbReference type="ARBA" id="ARBA00022679"/>
    </source>
</evidence>
<dbReference type="PANTHER" id="PTHR45790">
    <property type="entry name" value="SIROHEME SYNTHASE-RELATED"/>
    <property type="match status" value="1"/>
</dbReference>
<organism evidence="9 10">
    <name type="scientific">Desulfuromonas thiophila</name>
    <dbReference type="NCBI Taxonomy" id="57664"/>
    <lineage>
        <taxon>Bacteria</taxon>
        <taxon>Pseudomonadati</taxon>
        <taxon>Thermodesulfobacteriota</taxon>
        <taxon>Desulfuromonadia</taxon>
        <taxon>Desulfuromonadales</taxon>
        <taxon>Desulfuromonadaceae</taxon>
        <taxon>Desulfuromonas</taxon>
    </lineage>
</organism>
<dbReference type="Pfam" id="PF00590">
    <property type="entry name" value="TP_methylase"/>
    <property type="match status" value="1"/>
</dbReference>
<name>A0A1G7D5C5_9BACT</name>
<dbReference type="PANTHER" id="PTHR45790:SF4">
    <property type="entry name" value="COBALT-PRECORRIN-4 C(11)-METHYLTRANSFERASE"/>
    <property type="match status" value="1"/>
</dbReference>
<keyword evidence="3" id="KW-0169">Cobalamin biosynthesis</keyword>
<dbReference type="UniPathway" id="UPA00148"/>
<dbReference type="GO" id="GO:0032259">
    <property type="term" value="P:methylation"/>
    <property type="evidence" value="ECO:0007669"/>
    <property type="project" value="UniProtKB-KW"/>
</dbReference>
<dbReference type="InterPro" id="IPR006362">
    <property type="entry name" value="Cbl_synth_CobM/CibF"/>
</dbReference>
<dbReference type="EMBL" id="FNAQ01000012">
    <property type="protein sequence ID" value="SDE45915.1"/>
    <property type="molecule type" value="Genomic_DNA"/>
</dbReference>
<dbReference type="InterPro" id="IPR014776">
    <property type="entry name" value="4pyrrole_Mease_sub2"/>
</dbReference>
<feature type="domain" description="Tetrapyrrole methylase" evidence="8">
    <location>
        <begin position="2"/>
        <end position="207"/>
    </location>
</feature>
<dbReference type="Proteomes" id="UP000243205">
    <property type="component" value="Unassembled WGS sequence"/>
</dbReference>
<dbReference type="AlphaFoldDB" id="A0A1G7D5C5"/>
<gene>
    <name evidence="9" type="ORF">SAMN05661003_1122</name>
</gene>
<dbReference type="InterPro" id="IPR003043">
    <property type="entry name" value="Uropor_MeTrfase_CS"/>
</dbReference>
<evidence type="ECO:0000256" key="6">
    <source>
        <dbReference type="ARBA" id="ARBA00022691"/>
    </source>
</evidence>
<dbReference type="Gene3D" id="3.40.1010.10">
    <property type="entry name" value="Cobalt-precorrin-4 Transmethylase, Domain 1"/>
    <property type="match status" value="1"/>
</dbReference>
<keyword evidence="6" id="KW-0949">S-adenosyl-L-methionine</keyword>
<dbReference type="PROSITE" id="PS00839">
    <property type="entry name" value="SUMT_1"/>
    <property type="match status" value="1"/>
</dbReference>
<dbReference type="STRING" id="57664.SAMN05661003_1122"/>
<accession>A0A1G7D5C5</accession>
<dbReference type="RefSeq" id="WP_092079174.1">
    <property type="nucleotide sequence ID" value="NZ_FNAQ01000012.1"/>
</dbReference>
<dbReference type="InterPro" id="IPR050161">
    <property type="entry name" value="Siro_Cobalamin_biosynth"/>
</dbReference>
<sequence>MKVIFVGAGPGDPDLLTVKAQRLLRQCRICVYAGSLVSPEVVGLVPKDAELHDSAAMTLEQIEAVFVSGQQQNTDVIRLHTGDPAIYGAIREQMNVLDRLGIDYEVVPGVSSFQAAAAALKTELTAPEIAQTIILSRTSGRTPMPAKQELAELARTESTLCLFLSVHKLATVADELIPYYGADCPIGVIFRASWPDEMIVEGTLTDIAPKVTEAGITKTAMIIVGPALSRDIPVSKLYHRHFSHGYRSADGSAETSDGAES</sequence>
<protein>
    <submittedName>
        <fullName evidence="9">Precorrin-4 C11-methyltransferase</fullName>
    </submittedName>
</protein>
<dbReference type="SUPFAM" id="SSF53790">
    <property type="entry name" value="Tetrapyrrole methylase"/>
    <property type="match status" value="1"/>
</dbReference>
<evidence type="ECO:0000256" key="1">
    <source>
        <dbReference type="ARBA" id="ARBA00004953"/>
    </source>
</evidence>
<comment type="similarity">
    <text evidence="2 7">Belongs to the precorrin methyltransferase family.</text>
</comment>
<dbReference type="InterPro" id="IPR000878">
    <property type="entry name" value="4pyrrol_Mease"/>
</dbReference>
<evidence type="ECO:0000313" key="9">
    <source>
        <dbReference type="EMBL" id="SDE45915.1"/>
    </source>
</evidence>
<evidence type="ECO:0000256" key="3">
    <source>
        <dbReference type="ARBA" id="ARBA00022573"/>
    </source>
</evidence>
<dbReference type="GO" id="GO:0046026">
    <property type="term" value="F:precorrin-4 C11-methyltransferase activity"/>
    <property type="evidence" value="ECO:0007669"/>
    <property type="project" value="InterPro"/>
</dbReference>
<evidence type="ECO:0000313" key="10">
    <source>
        <dbReference type="Proteomes" id="UP000243205"/>
    </source>
</evidence>
<dbReference type="PROSITE" id="PS00840">
    <property type="entry name" value="SUMT_2"/>
    <property type="match status" value="1"/>
</dbReference>
<keyword evidence="10" id="KW-1185">Reference proteome</keyword>
<dbReference type="InterPro" id="IPR035996">
    <property type="entry name" value="4pyrrol_Methylase_sf"/>
</dbReference>
<dbReference type="Gene3D" id="3.30.950.10">
    <property type="entry name" value="Methyltransferase, Cobalt-precorrin-4 Transmethylase, Domain 2"/>
    <property type="match status" value="1"/>
</dbReference>